<dbReference type="Pfam" id="PF04434">
    <property type="entry name" value="SWIM"/>
    <property type="match status" value="1"/>
</dbReference>
<keyword evidence="3" id="KW-0862">Zinc</keyword>
<reference evidence="6 7" key="1">
    <citation type="submission" date="2020-08" db="EMBL/GenBank/DDBJ databases">
        <title>Plant Genome Project.</title>
        <authorList>
            <person name="Zhang R.-G."/>
        </authorList>
    </citation>
    <scope>NUCLEOTIDE SEQUENCE [LARGE SCALE GENOMIC DNA]</scope>
    <source>
        <tissue evidence="6">Rhizome</tissue>
    </source>
</reference>
<dbReference type="Pfam" id="PF00564">
    <property type="entry name" value="PB1"/>
    <property type="match status" value="1"/>
</dbReference>
<evidence type="ECO:0000256" key="1">
    <source>
        <dbReference type="ARBA" id="ARBA00022723"/>
    </source>
</evidence>
<dbReference type="AlphaFoldDB" id="A0A8J5HFW1"/>
<comment type="caution">
    <text evidence="6">The sequence shown here is derived from an EMBL/GenBank/DDBJ whole genome shotgun (WGS) entry which is preliminary data.</text>
</comment>
<keyword evidence="7" id="KW-1185">Reference proteome</keyword>
<dbReference type="InterPro" id="IPR018289">
    <property type="entry name" value="MULE_transposase_dom"/>
</dbReference>
<dbReference type="PANTHER" id="PTHR31973">
    <property type="entry name" value="POLYPROTEIN, PUTATIVE-RELATED"/>
    <property type="match status" value="1"/>
</dbReference>
<dbReference type="SMART" id="SM00666">
    <property type="entry name" value="PB1"/>
    <property type="match status" value="1"/>
</dbReference>
<proteinExistence type="predicted"/>
<sequence>MASEKILTVCQSGGEFVRNTDGSMSYSGGEAHAIDIDSEMSLEDLKSEIASMFNFNDEPFSIKYFLPRNKRTPITISNDKDLKRMIAYHANSDTTDIYVTKISESRIIRSDVADSGTLINADITPLANFNEAKRIKVCSDWDNLITGVGQVFSTSKDFRDALHKYAIAHSFMYKLVKNDQSRVTAECTVEDCPWRIHASRSSAKQKFMIKKINPTHTCGKELTKESHKLASQRWVASVIKDKLREIPNYKPKDIANDLEREYGLSLNYSQAWRGKSIAKKELYNPFEEACNQLSWFCERIIETNPGSVATLHKSDDLRFRFFVAFHASLYGFEHGCRPLLFLDTFSLKANRHLKFLAATAVDGENDIYPVAFSVVDIENNETWHWFLEQLKSSFTLSRAITFISNDQNGMEEELSKVFEDSFHCYSEQYLIENFQKAMESSWSQEVKDKMIDHLKSSIYAYTADEFNDCIENIRSESKELAEWVLGTKPETWSDAFFKGLRYGQYSSVAVEKYNDWLSVRSEPSVLQIVDTLRCSLMEMMYSRRVSCNTWTEALVPSANQKVQEDMIRAHSFALVRPTGTVFEVSDESTNVVNTETKECTCRRWQVSGLPCIHALAVMEHTNGCIDEYCSKYFSSECYRIAYSLSINPIPDVGMPVCSDPFHIPGACSLRARRLAGRPKEKPEEPRIAIKRPLRCSKCQAIGHNKRTCETETQSV</sequence>
<dbReference type="Pfam" id="PF10551">
    <property type="entry name" value="MULE"/>
    <property type="match status" value="1"/>
</dbReference>
<dbReference type="InterPro" id="IPR004332">
    <property type="entry name" value="Transposase_MuDR"/>
</dbReference>
<dbReference type="GO" id="GO:0008270">
    <property type="term" value="F:zinc ion binding"/>
    <property type="evidence" value="ECO:0007669"/>
    <property type="project" value="UniProtKB-KW"/>
</dbReference>
<dbReference type="OrthoDB" id="1346436at2759"/>
<dbReference type="InterPro" id="IPR007527">
    <property type="entry name" value="Znf_SWIM"/>
</dbReference>
<evidence type="ECO:0000256" key="2">
    <source>
        <dbReference type="ARBA" id="ARBA00022771"/>
    </source>
</evidence>
<evidence type="ECO:0000256" key="4">
    <source>
        <dbReference type="PROSITE-ProRule" id="PRU00325"/>
    </source>
</evidence>
<evidence type="ECO:0000256" key="3">
    <source>
        <dbReference type="ARBA" id="ARBA00022833"/>
    </source>
</evidence>
<keyword evidence="2 4" id="KW-0863">Zinc-finger</keyword>
<dbReference type="Proteomes" id="UP000734854">
    <property type="component" value="Unassembled WGS sequence"/>
</dbReference>
<evidence type="ECO:0000313" key="7">
    <source>
        <dbReference type="Proteomes" id="UP000734854"/>
    </source>
</evidence>
<keyword evidence="1" id="KW-0479">Metal-binding</keyword>
<dbReference type="Pfam" id="PF03108">
    <property type="entry name" value="DBD_Tnp_Mut"/>
    <property type="match status" value="1"/>
</dbReference>
<dbReference type="PANTHER" id="PTHR31973:SF194">
    <property type="entry name" value="OS06G0632700 PROTEIN"/>
    <property type="match status" value="1"/>
</dbReference>
<dbReference type="EMBL" id="JACMSC010000004">
    <property type="protein sequence ID" value="KAG6523616.1"/>
    <property type="molecule type" value="Genomic_DNA"/>
</dbReference>
<gene>
    <name evidence="6" type="ORF">ZIOFF_013481</name>
</gene>
<dbReference type="InterPro" id="IPR000270">
    <property type="entry name" value="PB1_dom"/>
</dbReference>
<name>A0A8J5HFW1_ZINOF</name>
<organism evidence="6 7">
    <name type="scientific">Zingiber officinale</name>
    <name type="common">Ginger</name>
    <name type="synonym">Amomum zingiber</name>
    <dbReference type="NCBI Taxonomy" id="94328"/>
    <lineage>
        <taxon>Eukaryota</taxon>
        <taxon>Viridiplantae</taxon>
        <taxon>Streptophyta</taxon>
        <taxon>Embryophyta</taxon>
        <taxon>Tracheophyta</taxon>
        <taxon>Spermatophyta</taxon>
        <taxon>Magnoliopsida</taxon>
        <taxon>Liliopsida</taxon>
        <taxon>Zingiberales</taxon>
        <taxon>Zingiberaceae</taxon>
        <taxon>Zingiber</taxon>
    </lineage>
</organism>
<dbReference type="InterPro" id="IPR006564">
    <property type="entry name" value="Znf_PMZ"/>
</dbReference>
<evidence type="ECO:0000259" key="5">
    <source>
        <dbReference type="PROSITE" id="PS50966"/>
    </source>
</evidence>
<evidence type="ECO:0000313" key="6">
    <source>
        <dbReference type="EMBL" id="KAG6523616.1"/>
    </source>
</evidence>
<dbReference type="SMART" id="SM00575">
    <property type="entry name" value="ZnF_PMZ"/>
    <property type="match status" value="1"/>
</dbReference>
<protein>
    <recommendedName>
        <fullName evidence="5">SWIM-type domain-containing protein</fullName>
    </recommendedName>
</protein>
<dbReference type="PROSITE" id="PS50966">
    <property type="entry name" value="ZF_SWIM"/>
    <property type="match status" value="1"/>
</dbReference>
<feature type="domain" description="SWIM-type" evidence="5">
    <location>
        <begin position="582"/>
        <end position="622"/>
    </location>
</feature>
<accession>A0A8J5HFW1</accession>